<comment type="caution">
    <text evidence="2">The sequence shown here is derived from an EMBL/GenBank/DDBJ whole genome shotgun (WGS) entry which is preliminary data.</text>
</comment>
<dbReference type="InterPro" id="IPR049244">
    <property type="entry name" value="DUF6879"/>
</dbReference>
<proteinExistence type="predicted"/>
<evidence type="ECO:0000259" key="1">
    <source>
        <dbReference type="Pfam" id="PF21806"/>
    </source>
</evidence>
<evidence type="ECO:0000313" key="3">
    <source>
        <dbReference type="Proteomes" id="UP001500266"/>
    </source>
</evidence>
<dbReference type="Proteomes" id="UP001500266">
    <property type="component" value="Unassembled WGS sequence"/>
</dbReference>
<protein>
    <recommendedName>
        <fullName evidence="1">DUF6879 domain-containing protein</fullName>
    </recommendedName>
</protein>
<keyword evidence="3" id="KW-1185">Reference proteome</keyword>
<dbReference type="Pfam" id="PF21806">
    <property type="entry name" value="DUF6879"/>
    <property type="match status" value="1"/>
</dbReference>
<accession>A0ABP6UJE0</accession>
<reference evidence="3" key="1">
    <citation type="journal article" date="2019" name="Int. J. Syst. Evol. Microbiol.">
        <title>The Global Catalogue of Microorganisms (GCM) 10K type strain sequencing project: providing services to taxonomists for standard genome sequencing and annotation.</title>
        <authorList>
            <consortium name="The Broad Institute Genomics Platform"/>
            <consortium name="The Broad Institute Genome Sequencing Center for Infectious Disease"/>
            <person name="Wu L."/>
            <person name="Ma J."/>
        </authorList>
    </citation>
    <scope>NUCLEOTIDE SEQUENCE [LARGE SCALE GENOMIC DNA]</scope>
    <source>
        <strain evidence="3">JCM 17316</strain>
    </source>
</reference>
<feature type="domain" description="DUF6879" evidence="1">
    <location>
        <begin position="93"/>
        <end position="255"/>
    </location>
</feature>
<evidence type="ECO:0000313" key="2">
    <source>
        <dbReference type="EMBL" id="GAA3509644.1"/>
    </source>
</evidence>
<dbReference type="RefSeq" id="WP_345025611.1">
    <property type="nucleotide sequence ID" value="NZ_BAABDO010000244.1"/>
</dbReference>
<dbReference type="EMBL" id="BAABDO010000244">
    <property type="protein sequence ID" value="GAA3509644.1"/>
    <property type="molecule type" value="Genomic_DNA"/>
</dbReference>
<sequence length="258" mass="29311">MRDVRIDFVGADDKSKELECPAVFVDPDTGDFYLQGKRVTDPMILAKLAAHSPLGADEAVVWQPARLAPILAEAATGTYEQGRVGHGKTALIDLIKAAKYSVVHLEQRDEYTPEPDFLEWQASGKKTPREKMRASMENWMEFVRGITSRGVVMRRARIVSEPWSDYIEWEHAHTEWNVEAGEQVRWLSRRDAYDLLIPPADFYIIDSRLVAFNFNAGDGTSLREYEFVSDPVRVGPVVAAFEQVWNRAVDHADYKPAR</sequence>
<name>A0ABP6UJE0_9ACTN</name>
<organism evidence="2 3">
    <name type="scientific">Actinomadura keratinilytica</name>
    <dbReference type="NCBI Taxonomy" id="547461"/>
    <lineage>
        <taxon>Bacteria</taxon>
        <taxon>Bacillati</taxon>
        <taxon>Actinomycetota</taxon>
        <taxon>Actinomycetes</taxon>
        <taxon>Streptosporangiales</taxon>
        <taxon>Thermomonosporaceae</taxon>
        <taxon>Actinomadura</taxon>
    </lineage>
</organism>
<gene>
    <name evidence="2" type="ORF">GCM10022416_63870</name>
</gene>